<accession>A0A4V0ZFS1</accession>
<feature type="region of interest" description="Disordered" evidence="1">
    <location>
        <begin position="27"/>
        <end position="62"/>
    </location>
</feature>
<keyword evidence="2" id="KW-1133">Transmembrane helix</keyword>
<reference evidence="3 4" key="1">
    <citation type="submission" date="2018-12" db="EMBL/GenBank/DDBJ databases">
        <title>Complete genome of Litorilituus sediminis.</title>
        <authorList>
            <person name="Liu A."/>
            <person name="Rong J."/>
        </authorList>
    </citation>
    <scope>NUCLEOTIDE SEQUENCE [LARGE SCALE GENOMIC DNA]</scope>
    <source>
        <strain evidence="3 4">JCM 17549</strain>
    </source>
</reference>
<evidence type="ECO:0000313" key="4">
    <source>
        <dbReference type="Proteomes" id="UP000290244"/>
    </source>
</evidence>
<keyword evidence="4" id="KW-1185">Reference proteome</keyword>
<evidence type="ECO:0000256" key="2">
    <source>
        <dbReference type="SAM" id="Phobius"/>
    </source>
</evidence>
<dbReference type="Proteomes" id="UP000290244">
    <property type="component" value="Chromosome"/>
</dbReference>
<proteinExistence type="predicted"/>
<dbReference type="EMBL" id="CP034759">
    <property type="protein sequence ID" value="QBG34780.1"/>
    <property type="molecule type" value="Genomic_DNA"/>
</dbReference>
<evidence type="ECO:0000313" key="3">
    <source>
        <dbReference type="EMBL" id="QBG34780.1"/>
    </source>
</evidence>
<protein>
    <recommendedName>
        <fullName evidence="5">DUF2897 family protein</fullName>
    </recommendedName>
</protein>
<dbReference type="AlphaFoldDB" id="A0A4V0ZFS1"/>
<gene>
    <name evidence="3" type="ORF">EMK97_03000</name>
</gene>
<keyword evidence="2" id="KW-0472">Membrane</keyword>
<dbReference type="KEGG" id="lsd:EMK97_03000"/>
<dbReference type="RefSeq" id="WP_130599318.1">
    <property type="nucleotide sequence ID" value="NZ_CP034759.1"/>
</dbReference>
<keyword evidence="2" id="KW-0812">Transmembrane</keyword>
<feature type="transmembrane region" description="Helical" evidence="2">
    <location>
        <begin position="6"/>
        <end position="24"/>
    </location>
</feature>
<feature type="compositionally biased region" description="Basic residues" evidence="1">
    <location>
        <begin position="46"/>
        <end position="62"/>
    </location>
</feature>
<organism evidence="3 4">
    <name type="scientific">Litorilituus sediminis</name>
    <dbReference type="NCBI Taxonomy" id="718192"/>
    <lineage>
        <taxon>Bacteria</taxon>
        <taxon>Pseudomonadati</taxon>
        <taxon>Pseudomonadota</taxon>
        <taxon>Gammaproteobacteria</taxon>
        <taxon>Alteromonadales</taxon>
        <taxon>Colwelliaceae</taxon>
        <taxon>Litorilituus</taxon>
    </lineage>
</organism>
<sequence length="62" mass="7203">MNNWLAVLIIVIALVIIIGNFSTFKKSSKQKMRKRSLNDLQETLPRSHKKSHQMPTVNKKKL</sequence>
<evidence type="ECO:0008006" key="5">
    <source>
        <dbReference type="Google" id="ProtNLM"/>
    </source>
</evidence>
<evidence type="ECO:0000256" key="1">
    <source>
        <dbReference type="SAM" id="MobiDB-lite"/>
    </source>
</evidence>
<name>A0A4V0ZFS1_9GAMM</name>